<evidence type="ECO:0000259" key="2">
    <source>
        <dbReference type="PROSITE" id="PS50987"/>
    </source>
</evidence>
<dbReference type="CDD" id="cd00090">
    <property type="entry name" value="HTH_ARSR"/>
    <property type="match status" value="1"/>
</dbReference>
<dbReference type="EMBL" id="JACHJL010000010">
    <property type="protein sequence ID" value="MBB5937048.1"/>
    <property type="molecule type" value="Genomic_DNA"/>
</dbReference>
<dbReference type="PANTHER" id="PTHR38600:SF1">
    <property type="entry name" value="TRANSCRIPTIONAL REGULATORY PROTEIN"/>
    <property type="match status" value="1"/>
</dbReference>
<reference evidence="3 4" key="1">
    <citation type="submission" date="2020-08" db="EMBL/GenBank/DDBJ databases">
        <title>Genomic Encyclopedia of Type Strains, Phase III (KMG-III): the genomes of soil and plant-associated and newly described type strains.</title>
        <authorList>
            <person name="Whitman W."/>
        </authorList>
    </citation>
    <scope>NUCLEOTIDE SEQUENCE [LARGE SCALE GENOMIC DNA]</scope>
    <source>
        <strain evidence="3 4">CECT 8305</strain>
    </source>
</reference>
<evidence type="ECO:0000256" key="1">
    <source>
        <dbReference type="ARBA" id="ARBA00006817"/>
    </source>
</evidence>
<dbReference type="AlphaFoldDB" id="A0A7W9QC46"/>
<dbReference type="CDD" id="cd08893">
    <property type="entry name" value="SRPBCC_CalC_Aha1-like_GntR-HTH"/>
    <property type="match status" value="1"/>
</dbReference>
<dbReference type="Proteomes" id="UP000588098">
    <property type="component" value="Unassembled WGS sequence"/>
</dbReference>
<keyword evidence="4" id="KW-1185">Reference proteome</keyword>
<evidence type="ECO:0000313" key="3">
    <source>
        <dbReference type="EMBL" id="MBB5937048.1"/>
    </source>
</evidence>
<protein>
    <submittedName>
        <fullName evidence="3">DNA-binding transcriptional ArsR family regulator/uncharacterized protein YndB with AHSA1/START domain</fullName>
    </submittedName>
</protein>
<feature type="domain" description="HTH arsR-type" evidence="2">
    <location>
        <begin position="1"/>
        <end position="95"/>
    </location>
</feature>
<dbReference type="InterPro" id="IPR036390">
    <property type="entry name" value="WH_DNA-bd_sf"/>
</dbReference>
<dbReference type="InterPro" id="IPR036388">
    <property type="entry name" value="WH-like_DNA-bd_sf"/>
</dbReference>
<sequence>MVDVGVPVDEVFKALADASRRRLLDRLNERNGQSLRELSEDLEMSRQAVSKHLAVLEAARLVSTVRHGREKLHYLNPVPIRELADRWIGQYEHGRLTALSQLKRTLEERTMSKPAYVYVIYIQSTPQEIYRALTDPEFVAVYMEGTGPRSDWQVGSPVEWKMDPNGAYKDYGQRVLEAEPGKRLAYTWHPLQEEHREMVGITSDEEFAEATKERSQVTFTIEPAEEPSAGTKLTIVHDGFDSPDSKMLQSVSFGWTLILSGMKTLLEDGKRLAPAHRA</sequence>
<organism evidence="3 4">
    <name type="scientific">Streptomyces zagrosensis</name>
    <dbReference type="NCBI Taxonomy" id="1042984"/>
    <lineage>
        <taxon>Bacteria</taxon>
        <taxon>Bacillati</taxon>
        <taxon>Actinomycetota</taxon>
        <taxon>Actinomycetes</taxon>
        <taxon>Kitasatosporales</taxon>
        <taxon>Streptomycetaceae</taxon>
        <taxon>Streptomyces</taxon>
    </lineage>
</organism>
<dbReference type="PROSITE" id="PS50987">
    <property type="entry name" value="HTH_ARSR_2"/>
    <property type="match status" value="1"/>
</dbReference>
<dbReference type="Pfam" id="PF12840">
    <property type="entry name" value="HTH_20"/>
    <property type="match status" value="1"/>
</dbReference>
<dbReference type="Gene3D" id="3.30.530.20">
    <property type="match status" value="1"/>
</dbReference>
<comment type="caution">
    <text evidence="3">The sequence shown here is derived from an EMBL/GenBank/DDBJ whole genome shotgun (WGS) entry which is preliminary data.</text>
</comment>
<dbReference type="NCBIfam" id="NF033788">
    <property type="entry name" value="HTH_metalloreg"/>
    <property type="match status" value="1"/>
</dbReference>
<proteinExistence type="inferred from homology"/>
<accession>A0A7W9QC46</accession>
<dbReference type="PRINTS" id="PR00778">
    <property type="entry name" value="HTHARSR"/>
</dbReference>
<dbReference type="SUPFAM" id="SSF55961">
    <property type="entry name" value="Bet v1-like"/>
    <property type="match status" value="1"/>
</dbReference>
<comment type="similarity">
    <text evidence="1">Belongs to the AHA1 family.</text>
</comment>
<dbReference type="InterPro" id="IPR023393">
    <property type="entry name" value="START-like_dom_sf"/>
</dbReference>
<evidence type="ECO:0000313" key="4">
    <source>
        <dbReference type="Proteomes" id="UP000588098"/>
    </source>
</evidence>
<dbReference type="InterPro" id="IPR013538">
    <property type="entry name" value="ASHA1/2-like_C"/>
</dbReference>
<dbReference type="InterPro" id="IPR001845">
    <property type="entry name" value="HTH_ArsR_DNA-bd_dom"/>
</dbReference>
<keyword evidence="3" id="KW-0238">DNA-binding</keyword>
<dbReference type="SMART" id="SM00418">
    <property type="entry name" value="HTH_ARSR"/>
    <property type="match status" value="1"/>
</dbReference>
<gene>
    <name evidence="3" type="ORF">FHS42_004127</name>
</gene>
<dbReference type="SUPFAM" id="SSF46785">
    <property type="entry name" value="Winged helix' DNA-binding domain"/>
    <property type="match status" value="1"/>
</dbReference>
<dbReference type="GO" id="GO:0003677">
    <property type="term" value="F:DNA binding"/>
    <property type="evidence" value="ECO:0007669"/>
    <property type="project" value="UniProtKB-KW"/>
</dbReference>
<dbReference type="PANTHER" id="PTHR38600">
    <property type="entry name" value="TRANSCRIPTIONAL REGULATORY PROTEIN"/>
    <property type="match status" value="1"/>
</dbReference>
<dbReference type="GO" id="GO:0003700">
    <property type="term" value="F:DNA-binding transcription factor activity"/>
    <property type="evidence" value="ECO:0007669"/>
    <property type="project" value="InterPro"/>
</dbReference>
<dbReference type="Pfam" id="PF08327">
    <property type="entry name" value="AHSA1"/>
    <property type="match status" value="1"/>
</dbReference>
<dbReference type="InterPro" id="IPR011991">
    <property type="entry name" value="ArsR-like_HTH"/>
</dbReference>
<dbReference type="Gene3D" id="1.10.10.10">
    <property type="entry name" value="Winged helix-like DNA-binding domain superfamily/Winged helix DNA-binding domain"/>
    <property type="match status" value="1"/>
</dbReference>
<name>A0A7W9QC46_9ACTN</name>